<gene>
    <name evidence="1" type="ORF">SH601_05810</name>
</gene>
<evidence type="ECO:0000313" key="2">
    <source>
        <dbReference type="Proteomes" id="UP001277972"/>
    </source>
</evidence>
<accession>A0ACC6M3L8</accession>
<comment type="caution">
    <text evidence="1">The sequence shown here is derived from an EMBL/GenBank/DDBJ whole genome shotgun (WGS) entry which is preliminary data.</text>
</comment>
<name>A0ACC6M3L8_9BACI</name>
<keyword evidence="2" id="KW-1185">Reference proteome</keyword>
<dbReference type="Proteomes" id="UP001277972">
    <property type="component" value="Unassembled WGS sequence"/>
</dbReference>
<proteinExistence type="predicted"/>
<dbReference type="EMBL" id="JAWZSR010000003">
    <property type="protein sequence ID" value="MDX8045498.1"/>
    <property type="molecule type" value="Genomic_DNA"/>
</dbReference>
<reference evidence="1" key="1">
    <citation type="submission" date="2023-11" db="EMBL/GenBank/DDBJ databases">
        <title>Gracilibacillus pellucida a moderately halophilic bacterium isolated from saline soil in Xinjiang province.</title>
        <authorList>
            <person name="Zhang Z."/>
            <person name="Tan F."/>
            <person name="Wang Y."/>
            <person name="Xia M."/>
        </authorList>
    </citation>
    <scope>NUCLEOTIDE SEQUENCE</scope>
    <source>
        <strain evidence="1">S3-1-1</strain>
    </source>
</reference>
<evidence type="ECO:0000313" key="1">
    <source>
        <dbReference type="EMBL" id="MDX8045498.1"/>
    </source>
</evidence>
<protein>
    <submittedName>
        <fullName evidence="1">Uncharacterized protein</fullName>
    </submittedName>
</protein>
<organism evidence="1 2">
    <name type="scientific">Gracilibacillus pellucidus</name>
    <dbReference type="NCBI Taxonomy" id="3095368"/>
    <lineage>
        <taxon>Bacteria</taxon>
        <taxon>Bacillati</taxon>
        <taxon>Bacillota</taxon>
        <taxon>Bacilli</taxon>
        <taxon>Bacillales</taxon>
        <taxon>Bacillaceae</taxon>
        <taxon>Gracilibacillus</taxon>
    </lineage>
</organism>
<sequence length="536" mass="63179">MYSRKDDVARSNSNVFPNEKKYVIFLSVSDGKTRAIVTTGVAESMELAWLDAEKKCLQIINQQRMRPIWIKADVVINMKLQSKHTFFQTYHQVEKRHLRKGISLDRSFNLAFLEQELSANVFLEEQSFSIDTMLDYLKTYRHYKERLRESDIKEIIIFDTVGVFCDKRNVYPLHSGGLSNGRRKVSVVDQAIIQQMIDTASIHLANKVKLTGEFSYDFNQSDDIHRLFTHASTIYAMIKAYAITKNPMLEKAIKRALNYLVHQKIVYRKHPEYGTVAYVVDKKKGYETALGVIAITVIAITMYEDIFNDQSFRFMAESLGHGILSLQQDNGLFHHIVKVKDFNIKQAYRNAVYDEMTIYALLKLYEVEHKDKWLNRALLSFDRFIEEKTEQPDYWLSYCANEITKYRPEDNYFTFCLQQMSTNLADILKKATSNPIYLELLMSTEQLIQRIKGLQKEYLLEEYPVEYFTATIHQRAKHQLDGYFFPELAMYMEEPQKVNGTFYIKNRSFRMKFDDIAHYISSYHYYYQKVLQIKKD</sequence>